<dbReference type="AlphaFoldDB" id="A0A9D2ZW02"/>
<reference evidence="1" key="1">
    <citation type="journal article" date="2021" name="PeerJ">
        <title>Extensive microbial diversity within the chicken gut microbiome revealed by metagenomics and culture.</title>
        <authorList>
            <person name="Gilroy R."/>
            <person name="Ravi A."/>
            <person name="Getino M."/>
            <person name="Pursley I."/>
            <person name="Horton D.L."/>
            <person name="Alikhan N.F."/>
            <person name="Baker D."/>
            <person name="Gharbi K."/>
            <person name="Hall N."/>
            <person name="Watson M."/>
            <person name="Adriaenssens E.M."/>
            <person name="Foster-Nyarko E."/>
            <person name="Jarju S."/>
            <person name="Secka A."/>
            <person name="Antonio M."/>
            <person name="Oren A."/>
            <person name="Chaudhuri R.R."/>
            <person name="La Ragione R."/>
            <person name="Hildebrand F."/>
            <person name="Pallen M.J."/>
        </authorList>
    </citation>
    <scope>NUCLEOTIDE SEQUENCE</scope>
    <source>
        <strain evidence="1">CHK139-4039</strain>
    </source>
</reference>
<name>A0A9D2ZW02_BREEP</name>
<dbReference type="EMBL" id="DYXR01000174">
    <property type="protein sequence ID" value="HJE77350.1"/>
    <property type="molecule type" value="Genomic_DNA"/>
</dbReference>
<proteinExistence type="predicted"/>
<dbReference type="Proteomes" id="UP000743760">
    <property type="component" value="Unassembled WGS sequence"/>
</dbReference>
<evidence type="ECO:0000313" key="2">
    <source>
        <dbReference type="Proteomes" id="UP000743760"/>
    </source>
</evidence>
<sequence length="99" mass="10999">MSIDRTELADALAEATGWSVTTDPHRVTFTNDEPPQVVIWTVTDSEIGQLMYNENRRAQGYGGKRTADLGALWLPLMEALDPFDGSRGYMDGTDVTVYE</sequence>
<gene>
    <name evidence="1" type="ORF">K8V74_05320</name>
</gene>
<organism evidence="1 2">
    <name type="scientific">Brevibacterium epidermidis</name>
    <dbReference type="NCBI Taxonomy" id="1698"/>
    <lineage>
        <taxon>Bacteria</taxon>
        <taxon>Bacillati</taxon>
        <taxon>Actinomycetota</taxon>
        <taxon>Actinomycetes</taxon>
        <taxon>Micrococcales</taxon>
        <taxon>Brevibacteriaceae</taxon>
        <taxon>Brevibacterium</taxon>
    </lineage>
</organism>
<protein>
    <submittedName>
        <fullName evidence="1">Uncharacterized protein</fullName>
    </submittedName>
</protein>
<reference evidence="1" key="2">
    <citation type="submission" date="2021-09" db="EMBL/GenBank/DDBJ databases">
        <authorList>
            <person name="Gilroy R."/>
        </authorList>
    </citation>
    <scope>NUCLEOTIDE SEQUENCE</scope>
    <source>
        <strain evidence="1">CHK139-4039</strain>
    </source>
</reference>
<comment type="caution">
    <text evidence="1">The sequence shown here is derived from an EMBL/GenBank/DDBJ whole genome shotgun (WGS) entry which is preliminary data.</text>
</comment>
<evidence type="ECO:0000313" key="1">
    <source>
        <dbReference type="EMBL" id="HJE77350.1"/>
    </source>
</evidence>
<accession>A0A9D2ZW02</accession>